<organism evidence="2 3">
    <name type="scientific">Dryococelus australis</name>
    <dbReference type="NCBI Taxonomy" id="614101"/>
    <lineage>
        <taxon>Eukaryota</taxon>
        <taxon>Metazoa</taxon>
        <taxon>Ecdysozoa</taxon>
        <taxon>Arthropoda</taxon>
        <taxon>Hexapoda</taxon>
        <taxon>Insecta</taxon>
        <taxon>Pterygota</taxon>
        <taxon>Neoptera</taxon>
        <taxon>Polyneoptera</taxon>
        <taxon>Phasmatodea</taxon>
        <taxon>Verophasmatodea</taxon>
        <taxon>Anareolatae</taxon>
        <taxon>Phasmatidae</taxon>
        <taxon>Eurycanthinae</taxon>
        <taxon>Dryococelus</taxon>
    </lineage>
</organism>
<name>A0ABQ9HQ77_9NEOP</name>
<comment type="caution">
    <text evidence="2">The sequence shown here is derived from an EMBL/GenBank/DDBJ whole genome shotgun (WGS) entry which is preliminary data.</text>
</comment>
<dbReference type="EMBL" id="JARBHB010000004">
    <property type="protein sequence ID" value="KAJ8886073.1"/>
    <property type="molecule type" value="Genomic_DNA"/>
</dbReference>
<evidence type="ECO:0000313" key="2">
    <source>
        <dbReference type="EMBL" id="KAJ8886073.1"/>
    </source>
</evidence>
<keyword evidence="3" id="KW-1185">Reference proteome</keyword>
<feature type="domain" description="HAT C-terminal dimerisation" evidence="1">
    <location>
        <begin position="160"/>
        <end position="208"/>
    </location>
</feature>
<protein>
    <recommendedName>
        <fullName evidence="1">HAT C-terminal dimerisation domain-containing protein</fullName>
    </recommendedName>
</protein>
<evidence type="ECO:0000259" key="1">
    <source>
        <dbReference type="Pfam" id="PF05699"/>
    </source>
</evidence>
<sequence>MKNHTLECSHFPGQHTGSAICLQNFPIYVVSDNARNMSSALTGKPVEHLSCIAVSDVVAEVGLDSFLKTCTSIIGHYKHSTKSRERLPSLQKKTECIIALSDSDEAVSADLPNCGKECLTEQERNLSAGYVTIFQPLFLAAKELWRENLLTLSMIWPVIELAMHYLSIPTNSAASERLFSKAGLAISTQHQNLSSSLAEKLVLLHDNLDEDGFEKSTALVGKDATSNSYTNQQHSDLTTIVPVRRSSFAFLDPCFGLLLKESPLGIKSCVTERSCLSIIESDFAALVLSGDKQIVRNGRKPVLTLLEESDNVEGGDNKMVKWMDLKSSTEESEYSSDVITTSGFRSLVRSSLSKEKSSEKLSTLDVPMPIASSSVYVVCCDKAISWVSYHVSLPLEDDCAQYGQCVVHPRMLGDDLEGGVVAINCPGMLREVERLSVVSSLALTSFLSLLSQPPFSYV</sequence>
<dbReference type="InterPro" id="IPR008906">
    <property type="entry name" value="HATC_C_dom"/>
</dbReference>
<accession>A0ABQ9HQ77</accession>
<gene>
    <name evidence="2" type="ORF">PR048_012279</name>
</gene>
<dbReference type="InterPro" id="IPR012337">
    <property type="entry name" value="RNaseH-like_sf"/>
</dbReference>
<dbReference type="SUPFAM" id="SSF53098">
    <property type="entry name" value="Ribonuclease H-like"/>
    <property type="match status" value="1"/>
</dbReference>
<dbReference type="Proteomes" id="UP001159363">
    <property type="component" value="Chromosome X"/>
</dbReference>
<evidence type="ECO:0000313" key="3">
    <source>
        <dbReference type="Proteomes" id="UP001159363"/>
    </source>
</evidence>
<reference evidence="2 3" key="1">
    <citation type="submission" date="2023-02" db="EMBL/GenBank/DDBJ databases">
        <title>LHISI_Scaffold_Assembly.</title>
        <authorList>
            <person name="Stuart O.P."/>
            <person name="Cleave R."/>
            <person name="Magrath M.J.L."/>
            <person name="Mikheyev A.S."/>
        </authorList>
    </citation>
    <scope>NUCLEOTIDE SEQUENCE [LARGE SCALE GENOMIC DNA]</scope>
    <source>
        <strain evidence="2">Daus_M_001</strain>
        <tissue evidence="2">Leg muscle</tissue>
    </source>
</reference>
<dbReference type="Pfam" id="PF05699">
    <property type="entry name" value="Dimer_Tnp_hAT"/>
    <property type="match status" value="1"/>
</dbReference>
<proteinExistence type="predicted"/>